<keyword evidence="4" id="KW-1185">Reference proteome</keyword>
<feature type="compositionally biased region" description="Low complexity" evidence="2">
    <location>
        <begin position="372"/>
        <end position="385"/>
    </location>
</feature>
<feature type="compositionally biased region" description="Polar residues" evidence="2">
    <location>
        <begin position="169"/>
        <end position="185"/>
    </location>
</feature>
<evidence type="ECO:0000313" key="3">
    <source>
        <dbReference type="EMBL" id="DBA04369.1"/>
    </source>
</evidence>
<reference evidence="3" key="1">
    <citation type="submission" date="2022-11" db="EMBL/GenBank/DDBJ databases">
        <authorList>
            <person name="Morgan W.R."/>
            <person name="Tartar A."/>
        </authorList>
    </citation>
    <scope>NUCLEOTIDE SEQUENCE</scope>
    <source>
        <strain evidence="3">ARSEF 373</strain>
    </source>
</reference>
<gene>
    <name evidence="3" type="ORF">N0F65_002131</name>
</gene>
<comment type="similarity">
    <text evidence="1">Belongs to the endosulfine family.</text>
</comment>
<proteinExistence type="inferred from homology"/>
<feature type="region of interest" description="Disordered" evidence="2">
    <location>
        <begin position="160"/>
        <end position="205"/>
    </location>
</feature>
<evidence type="ECO:0000313" key="4">
    <source>
        <dbReference type="Proteomes" id="UP001146120"/>
    </source>
</evidence>
<comment type="caution">
    <text evidence="3">The sequence shown here is derived from an EMBL/GenBank/DDBJ whole genome shotgun (WGS) entry which is preliminary data.</text>
</comment>
<dbReference type="Proteomes" id="UP001146120">
    <property type="component" value="Unassembled WGS sequence"/>
</dbReference>
<feature type="region of interest" description="Disordered" evidence="2">
    <location>
        <begin position="325"/>
        <end position="386"/>
    </location>
</feature>
<name>A0AAV2ZHM8_9STRA</name>
<dbReference type="GO" id="GO:0004864">
    <property type="term" value="F:protein phosphatase inhibitor activity"/>
    <property type="evidence" value="ECO:0007669"/>
    <property type="project" value="TreeGrafter"/>
</dbReference>
<sequence length="554" mass="59161">MPSGSNKAQWNAMDLHIGTAATMRYKATGAAAASTTATRKPTTEEDLQAKGLSARNILIRRKLMERKRFDSADYAMKKSKCSTDTALPGDGDSAVEGATAMAQTQSMPAGHRTTVTKTPTLTLKPQQTVLSPAHQASRTAPFSPAQVGVSVFFNALEHDEPAATKSPRAASTPTVTTSPRTNNNAGAGRYGPIGRQQGATGPTGALSARNILLQKKLREKKMFDSADYQLAKQQHRTDDTSSSAMDMDSAEQSTATPMDVEASAPQTQQTPAPTQINSPMAAAASHHERSFAQQMSPSTRVNKYEGLSGSNVLLMRKLAEKKRFDSADYQMHAPRAQSNNAEPSKPVSTPTNNTEPVTEPSMSPPPAPFGHSSPTPAPTNSPASSKYGKLCAANVLIRKKLKERKRFDSADYSMECFAKTHTPNSATEAQQDARHDSSMNDAATLMAQPNKTASATVAEDVDMSTPDSDESSPVGHQVKHLKLAVPGASGGWTKYGTVMAQGGSLPRSLAMNSATAASQDSRLAARSIMIQRKLTERKRFDSADYFKEAAAGRE</sequence>
<evidence type="ECO:0000256" key="1">
    <source>
        <dbReference type="ARBA" id="ARBA00010520"/>
    </source>
</evidence>
<dbReference type="PANTHER" id="PTHR10358">
    <property type="entry name" value="ENDOSULFINE"/>
    <property type="match status" value="1"/>
</dbReference>
<feature type="compositionally biased region" description="Polar residues" evidence="2">
    <location>
        <begin position="291"/>
        <end position="301"/>
    </location>
</feature>
<dbReference type="PANTHER" id="PTHR10358:SF6">
    <property type="entry name" value="ENDOSULFINE, ISOFORM A"/>
    <property type="match status" value="1"/>
</dbReference>
<dbReference type="AlphaFoldDB" id="A0AAV2ZHM8"/>
<feature type="compositionally biased region" description="Acidic residues" evidence="2">
    <location>
        <begin position="459"/>
        <end position="470"/>
    </location>
</feature>
<feature type="region of interest" description="Disordered" evidence="2">
    <location>
        <begin position="229"/>
        <end position="304"/>
    </location>
</feature>
<feature type="compositionally biased region" description="Low complexity" evidence="2">
    <location>
        <begin position="262"/>
        <end position="275"/>
    </location>
</feature>
<evidence type="ECO:0000256" key="2">
    <source>
        <dbReference type="SAM" id="MobiDB-lite"/>
    </source>
</evidence>
<organism evidence="3 4">
    <name type="scientific">Lagenidium giganteum</name>
    <dbReference type="NCBI Taxonomy" id="4803"/>
    <lineage>
        <taxon>Eukaryota</taxon>
        <taxon>Sar</taxon>
        <taxon>Stramenopiles</taxon>
        <taxon>Oomycota</taxon>
        <taxon>Peronosporomycetes</taxon>
        <taxon>Pythiales</taxon>
        <taxon>Pythiaceae</taxon>
    </lineage>
</organism>
<protein>
    <submittedName>
        <fullName evidence="3">Uncharacterized protein</fullName>
    </submittedName>
</protein>
<dbReference type="InterPro" id="IPR006760">
    <property type="entry name" value="Endosulphine"/>
</dbReference>
<dbReference type="GO" id="GO:0005737">
    <property type="term" value="C:cytoplasm"/>
    <property type="evidence" value="ECO:0007669"/>
    <property type="project" value="TreeGrafter"/>
</dbReference>
<accession>A0AAV2ZHM8</accession>
<dbReference type="Pfam" id="PF04667">
    <property type="entry name" value="Endosulfine"/>
    <property type="match status" value="1"/>
</dbReference>
<reference evidence="3" key="2">
    <citation type="journal article" date="2023" name="Microbiol Resour">
        <title>Decontamination and Annotation of the Draft Genome Sequence of the Oomycete Lagenidium giganteum ARSEF 373.</title>
        <authorList>
            <person name="Morgan W.R."/>
            <person name="Tartar A."/>
        </authorList>
    </citation>
    <scope>NUCLEOTIDE SEQUENCE</scope>
    <source>
        <strain evidence="3">ARSEF 373</strain>
    </source>
</reference>
<dbReference type="EMBL" id="DAKRPA010000009">
    <property type="protein sequence ID" value="DBA04369.1"/>
    <property type="molecule type" value="Genomic_DNA"/>
</dbReference>
<feature type="region of interest" description="Disordered" evidence="2">
    <location>
        <begin position="450"/>
        <end position="477"/>
    </location>
</feature>
<feature type="compositionally biased region" description="Low complexity" evidence="2">
    <location>
        <begin position="346"/>
        <end position="361"/>
    </location>
</feature>